<dbReference type="InterPro" id="IPR000014">
    <property type="entry name" value="PAS"/>
</dbReference>
<dbReference type="PANTHER" id="PTHR32071">
    <property type="entry name" value="TRANSCRIPTIONAL REGULATORY PROTEIN"/>
    <property type="match status" value="1"/>
</dbReference>
<dbReference type="PANTHER" id="PTHR32071:SF57">
    <property type="entry name" value="C4-DICARBOXYLATE TRANSPORT TRANSCRIPTIONAL REGULATORY PROTEIN DCTD"/>
    <property type="match status" value="1"/>
</dbReference>
<dbReference type="InterPro" id="IPR035965">
    <property type="entry name" value="PAS-like_dom_sf"/>
</dbReference>
<dbReference type="SUPFAM" id="SSF55785">
    <property type="entry name" value="PYP-like sensor domain (PAS domain)"/>
    <property type="match status" value="1"/>
</dbReference>
<dbReference type="Gene3D" id="1.10.10.60">
    <property type="entry name" value="Homeodomain-like"/>
    <property type="match status" value="1"/>
</dbReference>
<evidence type="ECO:0000256" key="5">
    <source>
        <dbReference type="ARBA" id="ARBA00023163"/>
    </source>
</evidence>
<dbReference type="Pfam" id="PF13426">
    <property type="entry name" value="PAS_9"/>
    <property type="match status" value="1"/>
</dbReference>
<dbReference type="Gene3D" id="1.10.8.60">
    <property type="match status" value="1"/>
</dbReference>
<dbReference type="PROSITE" id="PS50045">
    <property type="entry name" value="SIGMA54_INTERACT_4"/>
    <property type="match status" value="1"/>
</dbReference>
<feature type="domain" description="PAS" evidence="7">
    <location>
        <begin position="237"/>
        <end position="293"/>
    </location>
</feature>
<dbReference type="Pfam" id="PF25601">
    <property type="entry name" value="AAA_lid_14"/>
    <property type="match status" value="1"/>
</dbReference>
<keyword evidence="2" id="KW-0067">ATP-binding</keyword>
<accession>A0ABZ3ISB7</accession>
<dbReference type="RefSeq" id="WP_094606921.1">
    <property type="nucleotide sequence ID" value="NZ_CP155573.1"/>
</dbReference>
<evidence type="ECO:0000313" key="9">
    <source>
        <dbReference type="Proteomes" id="UP000216752"/>
    </source>
</evidence>
<dbReference type="PROSITE" id="PS00676">
    <property type="entry name" value="SIGMA54_INTERACT_2"/>
    <property type="match status" value="1"/>
</dbReference>
<evidence type="ECO:0000256" key="1">
    <source>
        <dbReference type="ARBA" id="ARBA00022741"/>
    </source>
</evidence>
<dbReference type="CDD" id="cd00009">
    <property type="entry name" value="AAA"/>
    <property type="match status" value="1"/>
</dbReference>
<sequence>MKLKDRWLEIQQSKLKFFKDNEDPRSSIHINPEVAESWIKSQAMGISPYTEIIAERLEPEQLEKLLKKEHLLIDVAKSVFEAVKLKDLMFASRYAIYLFDENGVLLLNEGDLLRLVPERNSMTGIVWNEKTMGTCAHILSMQLRRPVQLLGPEHYCVTFKNSNTSAAPIIDDNGDIIAIMVLSQHLMNEPLDDDVFVNLNSHALGLVTAMAADVENKLKLRRSYDQLQITNERLKMANYTLKVTLAVIDEGIITIDSTGEIIHINKEGSQMLGLEKGKTENRNIREFLNSQSRLMALIADGENADIEESLCVCNIEQNYMINIRVVNSTTGQVDGAVIKLVSAEKVNAMVNSRSGAIANYSFDDLIGESKEFKKAVALGKRFASSPENILLIGESGTGKELFAQAIHNKHRPNGPFVAVNCAALPRELIESELFGYEGGSFTGAERGGRPGKIELAHGGTLFLDEIGDMPLELQAVLLRVLEDKQVMRVGGRRYKRVDFRVVAATNKDLYQMIREKLFREDLYFRLSVLSINLPSLRLRENDVTLLGQYFIKKYCEKMVWEVPTIGPSARNIMSEYNWPGNVRQLENAVVYAVNTAQNQIIEAEDLPAIILNGEPAQTAAVGNIGEVYTIEILEKISIENVLYKTKNNITKAADLLGIGKSTLYRKLKEYNINVD</sequence>
<dbReference type="Gene3D" id="3.30.450.40">
    <property type="match status" value="1"/>
</dbReference>
<dbReference type="InterPro" id="IPR009057">
    <property type="entry name" value="Homeodomain-like_sf"/>
</dbReference>
<dbReference type="InterPro" id="IPR025662">
    <property type="entry name" value="Sigma_54_int_dom_ATP-bd_1"/>
</dbReference>
<dbReference type="InterPro" id="IPR058031">
    <property type="entry name" value="AAA_lid_NorR"/>
</dbReference>
<keyword evidence="3" id="KW-0805">Transcription regulation</keyword>
<dbReference type="PROSITE" id="PS50112">
    <property type="entry name" value="PAS"/>
    <property type="match status" value="1"/>
</dbReference>
<keyword evidence="1" id="KW-0547">Nucleotide-binding</keyword>
<evidence type="ECO:0000256" key="3">
    <source>
        <dbReference type="ARBA" id="ARBA00023015"/>
    </source>
</evidence>
<dbReference type="InterPro" id="IPR025943">
    <property type="entry name" value="Sigma_54_int_dom_ATP-bd_2"/>
</dbReference>
<dbReference type="InterPro" id="IPR002197">
    <property type="entry name" value="HTH_Fis"/>
</dbReference>
<evidence type="ECO:0000313" key="8">
    <source>
        <dbReference type="EMBL" id="XFO68540.1"/>
    </source>
</evidence>
<reference evidence="8" key="1">
    <citation type="submission" date="2024-05" db="EMBL/GenBank/DDBJ databases">
        <title>Isolation and characterization of Sporomusa carbonis sp. nov., a carboxydotrophic hydrogenogen in the genus of Sporomusa isolated from a charcoal burning pile.</title>
        <authorList>
            <person name="Boeer T."/>
            <person name="Rosenbaum F."/>
            <person name="Eysell L."/>
            <person name="Mueller V."/>
            <person name="Daniel R."/>
            <person name="Poehlein A."/>
        </authorList>
    </citation>
    <scope>NUCLEOTIDE SEQUENCE [LARGE SCALE GENOMIC DNA]</scope>
    <source>
        <strain evidence="8">DSM 10669</strain>
    </source>
</reference>
<dbReference type="SUPFAM" id="SSF46689">
    <property type="entry name" value="Homeodomain-like"/>
    <property type="match status" value="1"/>
</dbReference>
<dbReference type="PRINTS" id="PR01590">
    <property type="entry name" value="HTHFIS"/>
</dbReference>
<dbReference type="SMART" id="SM00091">
    <property type="entry name" value="PAS"/>
    <property type="match status" value="1"/>
</dbReference>
<dbReference type="SMART" id="SM00382">
    <property type="entry name" value="AAA"/>
    <property type="match status" value="1"/>
</dbReference>
<keyword evidence="5" id="KW-0804">Transcription</keyword>
<proteinExistence type="predicted"/>
<dbReference type="Pfam" id="PF02954">
    <property type="entry name" value="HTH_8"/>
    <property type="match status" value="1"/>
</dbReference>
<dbReference type="InterPro" id="IPR025944">
    <property type="entry name" value="Sigma_54_int_dom_CS"/>
</dbReference>
<keyword evidence="4" id="KW-0238">DNA-binding</keyword>
<dbReference type="Pfam" id="PF00158">
    <property type="entry name" value="Sigma54_activat"/>
    <property type="match status" value="1"/>
</dbReference>
<name>A0ABZ3ISB7_9FIRM</name>
<evidence type="ECO:0000256" key="2">
    <source>
        <dbReference type="ARBA" id="ARBA00022840"/>
    </source>
</evidence>
<dbReference type="Gene3D" id="3.40.50.300">
    <property type="entry name" value="P-loop containing nucleotide triphosphate hydrolases"/>
    <property type="match status" value="1"/>
</dbReference>
<protein>
    <submittedName>
        <fullName evidence="8">Acetoin dehydrogenase operon transcriptional activator AcoR</fullName>
    </submittedName>
</protein>
<dbReference type="InterPro" id="IPR027417">
    <property type="entry name" value="P-loop_NTPase"/>
</dbReference>
<dbReference type="EMBL" id="CP155573">
    <property type="protein sequence ID" value="XFO68540.1"/>
    <property type="molecule type" value="Genomic_DNA"/>
</dbReference>
<dbReference type="SUPFAM" id="SSF52540">
    <property type="entry name" value="P-loop containing nucleoside triphosphate hydrolases"/>
    <property type="match status" value="1"/>
</dbReference>
<dbReference type="Proteomes" id="UP000216752">
    <property type="component" value="Chromosome"/>
</dbReference>
<dbReference type="InterPro" id="IPR003593">
    <property type="entry name" value="AAA+_ATPase"/>
</dbReference>
<evidence type="ECO:0000256" key="4">
    <source>
        <dbReference type="ARBA" id="ARBA00023125"/>
    </source>
</evidence>
<dbReference type="CDD" id="cd00130">
    <property type="entry name" value="PAS"/>
    <property type="match status" value="1"/>
</dbReference>
<dbReference type="PROSITE" id="PS00675">
    <property type="entry name" value="SIGMA54_INTERACT_1"/>
    <property type="match status" value="1"/>
</dbReference>
<evidence type="ECO:0000259" key="7">
    <source>
        <dbReference type="PROSITE" id="PS50112"/>
    </source>
</evidence>
<dbReference type="InterPro" id="IPR029016">
    <property type="entry name" value="GAF-like_dom_sf"/>
</dbReference>
<organism evidence="8 9">
    <name type="scientific">Sporomusa silvacetica DSM 10669</name>
    <dbReference type="NCBI Taxonomy" id="1123289"/>
    <lineage>
        <taxon>Bacteria</taxon>
        <taxon>Bacillati</taxon>
        <taxon>Bacillota</taxon>
        <taxon>Negativicutes</taxon>
        <taxon>Selenomonadales</taxon>
        <taxon>Sporomusaceae</taxon>
        <taxon>Sporomusa</taxon>
    </lineage>
</organism>
<dbReference type="PROSITE" id="PS00688">
    <property type="entry name" value="SIGMA54_INTERACT_3"/>
    <property type="match status" value="1"/>
</dbReference>
<dbReference type="InterPro" id="IPR002078">
    <property type="entry name" value="Sigma_54_int"/>
</dbReference>
<feature type="domain" description="Sigma-54 factor interaction" evidence="6">
    <location>
        <begin position="365"/>
        <end position="594"/>
    </location>
</feature>
<keyword evidence="9" id="KW-1185">Reference proteome</keyword>
<evidence type="ECO:0000259" key="6">
    <source>
        <dbReference type="PROSITE" id="PS50045"/>
    </source>
</evidence>
<dbReference type="Gene3D" id="3.30.450.20">
    <property type="entry name" value="PAS domain"/>
    <property type="match status" value="1"/>
</dbReference>
<gene>
    <name evidence="8" type="primary">acoR_9</name>
    <name evidence="8" type="ORF">SPSIL_047630</name>
</gene>